<name>A0AA50DRX8_9GAMM</name>
<dbReference type="EMBL" id="CP132354">
    <property type="protein sequence ID" value="WLS81061.1"/>
    <property type="molecule type" value="Genomic_DNA"/>
</dbReference>
<gene>
    <name evidence="2" type="ORF">Q3V30_21505</name>
</gene>
<geneLocation type="plasmid" evidence="2 3">
    <name>unnamed1</name>
</geneLocation>
<dbReference type="KEGG" id="epi:Q3V30_21505"/>
<keyword evidence="3" id="KW-1185">Reference proteome</keyword>
<reference evidence="2 3" key="1">
    <citation type="submission" date="2023-07" db="EMBL/GenBank/DDBJ databases">
        <title>Pathogenic bacteria of pear tree diseases.</title>
        <authorList>
            <person name="Zhang Z."/>
            <person name="He L."/>
            <person name="Huang R."/>
        </authorList>
    </citation>
    <scope>NUCLEOTIDE SEQUENCE [LARGE SCALE GENOMIC DNA]</scope>
    <source>
        <strain evidence="2 3">DE2</strain>
        <plasmid evidence="2 3">unnamed1</plasmid>
    </source>
</reference>
<evidence type="ECO:0000313" key="3">
    <source>
        <dbReference type="Proteomes" id="UP001228139"/>
    </source>
</evidence>
<dbReference type="Pfam" id="PF13619">
    <property type="entry name" value="KTSC"/>
    <property type="match status" value="1"/>
</dbReference>
<protein>
    <submittedName>
        <fullName evidence="2">KTSC domain-containing protein</fullName>
    </submittedName>
</protein>
<keyword evidence="2" id="KW-0614">Plasmid</keyword>
<dbReference type="InterPro" id="IPR025309">
    <property type="entry name" value="KTSC_dom"/>
</dbReference>
<accession>A0AA50DRX8</accession>
<evidence type="ECO:0000259" key="1">
    <source>
        <dbReference type="Pfam" id="PF13619"/>
    </source>
</evidence>
<dbReference type="AlphaFoldDB" id="A0AA50DRX8"/>
<sequence>MTRKPVISSSLKSVGYDQKISTLEISFTHGQINQYFGGRSHVHRALMNADSKKQFFEEISDAPSLVET</sequence>
<organism evidence="2 3">
    <name type="scientific">Erwinia pyri</name>
    <dbReference type="NCBI Taxonomy" id="3062598"/>
    <lineage>
        <taxon>Bacteria</taxon>
        <taxon>Pseudomonadati</taxon>
        <taxon>Pseudomonadota</taxon>
        <taxon>Gammaproteobacteria</taxon>
        <taxon>Enterobacterales</taxon>
        <taxon>Erwiniaceae</taxon>
        <taxon>Erwinia</taxon>
    </lineage>
</organism>
<proteinExistence type="predicted"/>
<evidence type="ECO:0000313" key="2">
    <source>
        <dbReference type="EMBL" id="WLS81061.1"/>
    </source>
</evidence>
<feature type="domain" description="KTSC" evidence="1">
    <location>
        <begin position="8"/>
        <end position="58"/>
    </location>
</feature>
<dbReference type="Proteomes" id="UP001228139">
    <property type="component" value="Plasmid unnamed1"/>
</dbReference>